<keyword evidence="2" id="KW-1185">Reference proteome</keyword>
<dbReference type="EMBL" id="WIXE01001910">
    <property type="protein sequence ID" value="KAK5985289.1"/>
    <property type="molecule type" value="Genomic_DNA"/>
</dbReference>
<evidence type="ECO:0000313" key="1">
    <source>
        <dbReference type="EMBL" id="KAK5985289.1"/>
    </source>
</evidence>
<feature type="non-terminal residue" evidence="1">
    <location>
        <position position="1"/>
    </location>
</feature>
<reference evidence="1 2" key="1">
    <citation type="submission" date="2019-10" db="EMBL/GenBank/DDBJ databases">
        <title>Assembly and Annotation for the nematode Trichostrongylus colubriformis.</title>
        <authorList>
            <person name="Martin J."/>
        </authorList>
    </citation>
    <scope>NUCLEOTIDE SEQUENCE [LARGE SCALE GENOMIC DNA]</scope>
    <source>
        <strain evidence="1">G859</strain>
        <tissue evidence="1">Whole worm</tissue>
    </source>
</reference>
<proteinExistence type="predicted"/>
<organism evidence="1 2">
    <name type="scientific">Trichostrongylus colubriformis</name>
    <name type="common">Black scour worm</name>
    <dbReference type="NCBI Taxonomy" id="6319"/>
    <lineage>
        <taxon>Eukaryota</taxon>
        <taxon>Metazoa</taxon>
        <taxon>Ecdysozoa</taxon>
        <taxon>Nematoda</taxon>
        <taxon>Chromadorea</taxon>
        <taxon>Rhabditida</taxon>
        <taxon>Rhabditina</taxon>
        <taxon>Rhabditomorpha</taxon>
        <taxon>Strongyloidea</taxon>
        <taxon>Trichostrongylidae</taxon>
        <taxon>Trichostrongylus</taxon>
    </lineage>
</organism>
<dbReference type="AlphaFoldDB" id="A0AAN8ISM7"/>
<name>A0AAN8ISM7_TRICO</name>
<dbReference type="Proteomes" id="UP001331761">
    <property type="component" value="Unassembled WGS sequence"/>
</dbReference>
<comment type="caution">
    <text evidence="1">The sequence shown here is derived from an EMBL/GenBank/DDBJ whole genome shotgun (WGS) entry which is preliminary data.</text>
</comment>
<protein>
    <submittedName>
        <fullName evidence="1">Uncharacterized protein</fullName>
    </submittedName>
</protein>
<sequence length="54" mass="6280">YLPHVEAFYEMVSLAGLHTESILEFFLSLRCVWFGSISVYKESVRCKGQRLLLL</sequence>
<accession>A0AAN8ISM7</accession>
<evidence type="ECO:0000313" key="2">
    <source>
        <dbReference type="Proteomes" id="UP001331761"/>
    </source>
</evidence>
<gene>
    <name evidence="1" type="ORF">GCK32_010927</name>
</gene>